<evidence type="ECO:0000256" key="1">
    <source>
        <dbReference type="ARBA" id="ARBA00005417"/>
    </source>
</evidence>
<organism evidence="8 9">
    <name type="scientific">Thermogemmata fonticola</name>
    <dbReference type="NCBI Taxonomy" id="2755323"/>
    <lineage>
        <taxon>Bacteria</taxon>
        <taxon>Pseudomonadati</taxon>
        <taxon>Planctomycetota</taxon>
        <taxon>Planctomycetia</taxon>
        <taxon>Gemmatales</taxon>
        <taxon>Gemmataceae</taxon>
        <taxon>Thermogemmata</taxon>
    </lineage>
</organism>
<keyword evidence="9" id="KW-1185">Reference proteome</keyword>
<dbReference type="EMBL" id="JACEFB010000005">
    <property type="protein sequence ID" value="MBA2226261.1"/>
    <property type="molecule type" value="Genomic_DNA"/>
</dbReference>
<name>A0A7V8VE39_9BACT</name>
<evidence type="ECO:0000313" key="9">
    <source>
        <dbReference type="Proteomes" id="UP000542342"/>
    </source>
</evidence>
<dbReference type="SMART" id="SM00382">
    <property type="entry name" value="AAA"/>
    <property type="match status" value="1"/>
</dbReference>
<dbReference type="InterPro" id="IPR050763">
    <property type="entry name" value="ABC_transporter_ATP-binding"/>
</dbReference>
<reference evidence="8 9" key="1">
    <citation type="submission" date="2020-07" db="EMBL/GenBank/DDBJ databases">
        <title>Thermogemmata thermophila gen. nov., sp. nov., a novel moderate thermophilic planctomycete from a Kamchatka hot spring.</title>
        <authorList>
            <person name="Elcheninov A.G."/>
            <person name="Podosokorskaya O.A."/>
            <person name="Kovaleva O.L."/>
            <person name="Novikov A."/>
            <person name="Bonch-Osmolovskaya E.A."/>
            <person name="Toshchakov S.V."/>
            <person name="Kublanov I.V."/>
        </authorList>
    </citation>
    <scope>NUCLEOTIDE SEQUENCE [LARGE SCALE GENOMIC DNA]</scope>
    <source>
        <strain evidence="8 9">2918</strain>
    </source>
</reference>
<evidence type="ECO:0000259" key="7">
    <source>
        <dbReference type="PROSITE" id="PS50893"/>
    </source>
</evidence>
<dbReference type="Gene3D" id="3.40.50.300">
    <property type="entry name" value="P-loop containing nucleotide triphosphate hydrolases"/>
    <property type="match status" value="1"/>
</dbReference>
<evidence type="ECO:0000256" key="2">
    <source>
        <dbReference type="ARBA" id="ARBA00022448"/>
    </source>
</evidence>
<evidence type="ECO:0000256" key="3">
    <source>
        <dbReference type="ARBA" id="ARBA00022458"/>
    </source>
</evidence>
<accession>A0A7V8VE39</accession>
<dbReference type="PROSITE" id="PS00211">
    <property type="entry name" value="ABC_TRANSPORTER_1"/>
    <property type="match status" value="1"/>
</dbReference>
<gene>
    <name evidence="8" type="ORF">H0921_08830</name>
</gene>
<keyword evidence="2" id="KW-0813">Transport</keyword>
<dbReference type="SUPFAM" id="SSF52540">
    <property type="entry name" value="P-loop containing nucleoside triphosphate hydrolases"/>
    <property type="match status" value="1"/>
</dbReference>
<feature type="domain" description="ABC transporter" evidence="7">
    <location>
        <begin position="14"/>
        <end position="244"/>
    </location>
</feature>
<dbReference type="Pfam" id="PF00005">
    <property type="entry name" value="ABC_tran"/>
    <property type="match status" value="1"/>
</dbReference>
<evidence type="ECO:0000256" key="6">
    <source>
        <dbReference type="SAM" id="MobiDB-lite"/>
    </source>
</evidence>
<keyword evidence="4" id="KW-0547">Nucleotide-binding</keyword>
<dbReference type="GO" id="GO:0016887">
    <property type="term" value="F:ATP hydrolysis activity"/>
    <property type="evidence" value="ECO:0007669"/>
    <property type="project" value="InterPro"/>
</dbReference>
<dbReference type="GO" id="GO:0005524">
    <property type="term" value="F:ATP binding"/>
    <property type="evidence" value="ECO:0007669"/>
    <property type="project" value="UniProtKB-KW"/>
</dbReference>
<comment type="similarity">
    <text evidence="1">Belongs to the ABC transporter superfamily.</text>
</comment>
<dbReference type="Proteomes" id="UP000542342">
    <property type="component" value="Unassembled WGS sequence"/>
</dbReference>
<keyword evidence="3" id="KW-0536">Nodulation</keyword>
<dbReference type="PANTHER" id="PTHR42711">
    <property type="entry name" value="ABC TRANSPORTER ATP-BINDING PROTEIN"/>
    <property type="match status" value="1"/>
</dbReference>
<dbReference type="InterPro" id="IPR003439">
    <property type="entry name" value="ABC_transporter-like_ATP-bd"/>
</dbReference>
<dbReference type="InterPro" id="IPR003593">
    <property type="entry name" value="AAA+_ATPase"/>
</dbReference>
<dbReference type="CDD" id="cd03230">
    <property type="entry name" value="ABC_DR_subfamily_A"/>
    <property type="match status" value="1"/>
</dbReference>
<evidence type="ECO:0000313" key="8">
    <source>
        <dbReference type="EMBL" id="MBA2226261.1"/>
    </source>
</evidence>
<dbReference type="PANTHER" id="PTHR42711:SF5">
    <property type="entry name" value="ABC TRANSPORTER ATP-BINDING PROTEIN NATA"/>
    <property type="match status" value="1"/>
</dbReference>
<sequence length="312" mass="33912">MRGPDMRGPDGAVLVWEEVSIRYGSCRVVDGVSLAVHSGELVALTGPNGSGKSTLLSVAAGVREADAGRVLVRGLERKADPVAYARQVGWSPQQCGLYDELTVEENLRFFGRLQGLGGNRLHQNLQRVMGQLGLGSRRRQRVGTLSGGWKQRVNIAAALVHNPSVLLLDEPTSGLDAESRERLLADISRLRDEGCAVVLATHQGDEVAAVADRVAQLHKGRLGESARDPSRQPSISPPLLLYGQLRHPPPRFLLRLVRQRLPHGVELELIGRRLRLRAETAESLGYALAELLREGVAFESYRTVASSAARLA</sequence>
<dbReference type="InterPro" id="IPR027417">
    <property type="entry name" value="P-loop_NTPase"/>
</dbReference>
<dbReference type="InterPro" id="IPR017871">
    <property type="entry name" value="ABC_transporter-like_CS"/>
</dbReference>
<comment type="caution">
    <text evidence="8">The sequence shown here is derived from an EMBL/GenBank/DDBJ whole genome shotgun (WGS) entry which is preliminary data.</text>
</comment>
<evidence type="ECO:0000256" key="4">
    <source>
        <dbReference type="ARBA" id="ARBA00022741"/>
    </source>
</evidence>
<feature type="compositionally biased region" description="Basic and acidic residues" evidence="6">
    <location>
        <begin position="221"/>
        <end position="230"/>
    </location>
</feature>
<keyword evidence="5 8" id="KW-0067">ATP-binding</keyword>
<protein>
    <submittedName>
        <fullName evidence="8">ABC transporter ATP-binding protein</fullName>
    </submittedName>
</protein>
<dbReference type="PROSITE" id="PS50893">
    <property type="entry name" value="ABC_TRANSPORTER_2"/>
    <property type="match status" value="1"/>
</dbReference>
<feature type="region of interest" description="Disordered" evidence="6">
    <location>
        <begin position="221"/>
        <end position="240"/>
    </location>
</feature>
<dbReference type="AlphaFoldDB" id="A0A7V8VE39"/>
<dbReference type="RefSeq" id="WP_194537705.1">
    <property type="nucleotide sequence ID" value="NZ_JACEFB010000005.1"/>
</dbReference>
<evidence type="ECO:0000256" key="5">
    <source>
        <dbReference type="ARBA" id="ARBA00022840"/>
    </source>
</evidence>
<proteinExistence type="inferred from homology"/>